<sequence length="96" mass="11272">MEKNMEKVRCDWASGHELEEKYHDEEWGHEQHEDQKLFEMLILESMQAGLSWSTILKKRKTLTVVMLILLKVKWAQRLKAAAQGGQWLVQGNSLHL</sequence>
<proteinExistence type="predicted"/>
<name>A0A835L1P2_SPOEX</name>
<dbReference type="Pfam" id="PF03352">
    <property type="entry name" value="Adenine_glyco"/>
    <property type="match status" value="1"/>
</dbReference>
<dbReference type="InterPro" id="IPR005019">
    <property type="entry name" value="Adenine_glyco"/>
</dbReference>
<evidence type="ECO:0000313" key="3">
    <source>
        <dbReference type="Proteomes" id="UP000648187"/>
    </source>
</evidence>
<dbReference type="SUPFAM" id="SSF48150">
    <property type="entry name" value="DNA-glycosylase"/>
    <property type="match status" value="1"/>
</dbReference>
<protein>
    <recommendedName>
        <fullName evidence="4">DNA-3-methyladenine glycosylase I</fullName>
    </recommendedName>
</protein>
<reference evidence="2" key="1">
    <citation type="submission" date="2020-08" db="EMBL/GenBank/DDBJ databases">
        <title>Spodoptera exigua strain:BAW_Kor-Di-RS1 Genome sequencing and assembly.</title>
        <authorList>
            <person name="Kim J."/>
            <person name="Nam H.Y."/>
            <person name="Kwon M."/>
            <person name="Choi J.H."/>
            <person name="Cho S.R."/>
            <person name="Kim G.-H."/>
        </authorList>
    </citation>
    <scope>NUCLEOTIDE SEQUENCE</scope>
    <source>
        <strain evidence="2">BAW_Kor-Di-RS1</strain>
        <tissue evidence="2">Whole-body</tissue>
    </source>
</reference>
<dbReference type="EMBL" id="JACKWZ010000919">
    <property type="protein sequence ID" value="KAF9404646.1"/>
    <property type="molecule type" value="Genomic_DNA"/>
</dbReference>
<feature type="binding site" evidence="1">
    <location>
        <position position="10"/>
    </location>
    <ligand>
        <name>Zn(2+)</name>
        <dbReference type="ChEBI" id="CHEBI:29105"/>
    </ligand>
</feature>
<dbReference type="InterPro" id="IPR011257">
    <property type="entry name" value="DNA_glycosylase"/>
</dbReference>
<dbReference type="GO" id="GO:0046872">
    <property type="term" value="F:metal ion binding"/>
    <property type="evidence" value="ECO:0007669"/>
    <property type="project" value="UniProtKB-KW"/>
</dbReference>
<dbReference type="PANTHER" id="PTHR30037">
    <property type="entry name" value="DNA-3-METHYLADENINE GLYCOSYLASE 1"/>
    <property type="match status" value="1"/>
</dbReference>
<evidence type="ECO:0008006" key="4">
    <source>
        <dbReference type="Google" id="ProtNLM"/>
    </source>
</evidence>
<comment type="caution">
    <text evidence="2">The sequence shown here is derived from an EMBL/GenBank/DDBJ whole genome shotgun (WGS) entry which is preliminary data.</text>
</comment>
<gene>
    <name evidence="2" type="ORF">HW555_014234</name>
</gene>
<organism evidence="2 3">
    <name type="scientific">Spodoptera exigua</name>
    <name type="common">Beet armyworm</name>
    <name type="synonym">Noctua fulgens</name>
    <dbReference type="NCBI Taxonomy" id="7107"/>
    <lineage>
        <taxon>Eukaryota</taxon>
        <taxon>Metazoa</taxon>
        <taxon>Ecdysozoa</taxon>
        <taxon>Arthropoda</taxon>
        <taxon>Hexapoda</taxon>
        <taxon>Insecta</taxon>
        <taxon>Pterygota</taxon>
        <taxon>Neoptera</taxon>
        <taxon>Endopterygota</taxon>
        <taxon>Lepidoptera</taxon>
        <taxon>Glossata</taxon>
        <taxon>Ditrysia</taxon>
        <taxon>Noctuoidea</taxon>
        <taxon>Noctuidae</taxon>
        <taxon>Amphipyrinae</taxon>
        <taxon>Spodoptera</taxon>
    </lineage>
</organism>
<keyword evidence="3" id="KW-1185">Reference proteome</keyword>
<dbReference type="GO" id="GO:0008725">
    <property type="term" value="F:DNA-3-methyladenine glycosylase activity"/>
    <property type="evidence" value="ECO:0007669"/>
    <property type="project" value="InterPro"/>
</dbReference>
<keyword evidence="1" id="KW-0479">Metal-binding</keyword>
<feature type="binding site" evidence="1">
    <location>
        <position position="23"/>
    </location>
    <ligand>
        <name>Zn(2+)</name>
        <dbReference type="ChEBI" id="CHEBI:29105"/>
    </ligand>
</feature>
<dbReference type="AlphaFoldDB" id="A0A835L1P2"/>
<evidence type="ECO:0000313" key="2">
    <source>
        <dbReference type="EMBL" id="KAF9404646.1"/>
    </source>
</evidence>
<dbReference type="Proteomes" id="UP000648187">
    <property type="component" value="Unassembled WGS sequence"/>
</dbReference>
<accession>A0A835L1P2</accession>
<evidence type="ECO:0000256" key="1">
    <source>
        <dbReference type="PIRSR" id="PIRSR605019-1"/>
    </source>
</evidence>
<dbReference type="GO" id="GO:0006284">
    <property type="term" value="P:base-excision repair"/>
    <property type="evidence" value="ECO:0007669"/>
    <property type="project" value="InterPro"/>
</dbReference>
<dbReference type="InterPro" id="IPR052891">
    <property type="entry name" value="DNA-3mA_glycosylase"/>
</dbReference>
<keyword evidence="1" id="KW-0862">Zinc</keyword>
<dbReference type="PANTHER" id="PTHR30037:SF4">
    <property type="entry name" value="DNA-3-METHYLADENINE GLYCOSYLASE I"/>
    <property type="match status" value="1"/>
</dbReference>
<dbReference type="Gene3D" id="1.10.340.30">
    <property type="entry name" value="Hypothetical protein, domain 2"/>
    <property type="match status" value="1"/>
</dbReference>